<evidence type="ECO:0000256" key="7">
    <source>
        <dbReference type="ARBA" id="ARBA00022840"/>
    </source>
</evidence>
<dbReference type="Proteomes" id="UP000332933">
    <property type="component" value="Unassembled WGS sequence"/>
</dbReference>
<dbReference type="FunFam" id="1.10.510.10:FF:000356">
    <property type="entry name" value="Serine/threonine-protein kinase Nek2"/>
    <property type="match status" value="1"/>
</dbReference>
<evidence type="ECO:0000256" key="6">
    <source>
        <dbReference type="ARBA" id="ARBA00022777"/>
    </source>
</evidence>
<dbReference type="Gene3D" id="1.10.510.10">
    <property type="entry name" value="Transferase(Phosphotransferase) domain 1"/>
    <property type="match status" value="1"/>
</dbReference>
<dbReference type="PROSITE" id="PS00108">
    <property type="entry name" value="PROTEIN_KINASE_ST"/>
    <property type="match status" value="1"/>
</dbReference>
<keyword evidence="5" id="KW-0547">Nucleotide-binding</keyword>
<dbReference type="GO" id="GO:0005634">
    <property type="term" value="C:nucleus"/>
    <property type="evidence" value="ECO:0007669"/>
    <property type="project" value="UniProtKB-ARBA"/>
</dbReference>
<dbReference type="SUPFAM" id="SSF47473">
    <property type="entry name" value="EF-hand"/>
    <property type="match status" value="1"/>
</dbReference>
<name>A0A485KXS5_9STRA</name>
<reference evidence="12" key="2">
    <citation type="submission" date="2019-06" db="EMBL/GenBank/DDBJ databases">
        <title>Genomics analysis of Aphanomyces spp. identifies a new class of oomycete effector associated with host adaptation.</title>
        <authorList>
            <person name="Gaulin E."/>
        </authorList>
    </citation>
    <scope>NUCLEOTIDE SEQUENCE</scope>
    <source>
        <strain evidence="12">CBS 578.67</strain>
    </source>
</reference>
<keyword evidence="14" id="KW-1185">Reference proteome</keyword>
<keyword evidence="2" id="KW-0723">Serine/threonine-protein kinase</keyword>
<evidence type="ECO:0000259" key="11">
    <source>
        <dbReference type="PROSITE" id="PS50011"/>
    </source>
</evidence>
<sequence>MAPSRRQYVDPENPAHLLCQARTQIELGGAAIAKTMRKVVLGRQASSGTMATTKSLALSSSADALIHYPPPQHTKKFAPLYLRLCRLLFHPVDSHTHGFMELRHFRPALTSHGLHVDDAVFVAWLQRPRVHGGDTHVSFAEFVDACFGFFGPSLGAKVDAADASITVESPASATSLAAKATTTTTTAHPYAAMVEHHKATLSFSYDQHARRNPILAQQAADEAALARVQSLRFLETPYPTIRKVESERELRALEEADHRKKVVHVQAQKERAVTQRQKLEAKIASARNFSASVGMVARHIQIGEIKEKRQLRQQHMNDRVHSQKQINHDVKAEMNYFNTRAKLNKIQEIHLLKAQLHDMLIFEQQKKEYHEEMIRRRKSLFTISDSTCTLQRRPPELLAALAGVQTPTQQKRLAHAERRYFEQSRSQQLRDFKHDREFAKPTRYLRAPIVDVDRQDPDEAWHNQEAELTDAMNALFDEWIREQHDLTPLIPTSNSPPAALRFYGTTKRLAPAPFMSSTERRQPSEVGIAYRVMVFTCDGSKRTNMNSLVPSSSILQTEDARASHSFSRAGGRTKELVWKEVDYGKMNEKEKQLIVSEVNILRELKHPHIVRYLDRVIDKQSMKIFIVMEYCEGGDLCQLIKRHRRDGTSIDEAFIWKVFTHMFLALKECHRHKEGNAVRPILHRDIKPGNIFLDGEGNAKLGDFGLAKELSSESKFAQTNVGTPYYMSPEMVNEMTYDERSDIWALGCLLFELAALVPPFDATNQLALAKKINAGKFSRIPDEYSEDLYQVIRWMLHRQRSRRPRIEDLERVPQLIRRLREYNMSSIEIQLQNTYAAKMKELFSIQEDLQRQEALLLVRETQIKEREDELAERELELKKREKMMEMLSRTLSTFSPNNSSHCDSPQHSPVCSKCGTTTTSPLNNNGETLHMKSMHASEFDSTNTLKSRGSRHFNFSEYNTPVAPTRTQSASRFYSMADSPQKNKSLNATEKIVRADLPVVVDVVVQE</sequence>
<evidence type="ECO:0000256" key="4">
    <source>
        <dbReference type="ARBA" id="ARBA00022679"/>
    </source>
</evidence>
<dbReference type="InterPro" id="IPR008271">
    <property type="entry name" value="Ser/Thr_kinase_AS"/>
</dbReference>
<gene>
    <name evidence="13" type="primary">Aste57867_13303</name>
    <name evidence="12" type="ORF">As57867_013254</name>
    <name evidence="13" type="ORF">ASTE57867_13303</name>
</gene>
<evidence type="ECO:0000313" key="14">
    <source>
        <dbReference type="Proteomes" id="UP000332933"/>
    </source>
</evidence>
<keyword evidence="8" id="KW-0131">Cell cycle</keyword>
<dbReference type="InterPro" id="IPR051131">
    <property type="entry name" value="NEK_Ser/Thr_kinase_NIMA"/>
</dbReference>
<comment type="catalytic activity">
    <reaction evidence="9">
        <text>L-threonyl-[protein] + ATP = O-phospho-L-threonyl-[protein] + ADP + H(+)</text>
        <dbReference type="Rhea" id="RHEA:46608"/>
        <dbReference type="Rhea" id="RHEA-COMP:11060"/>
        <dbReference type="Rhea" id="RHEA-COMP:11605"/>
        <dbReference type="ChEBI" id="CHEBI:15378"/>
        <dbReference type="ChEBI" id="CHEBI:30013"/>
        <dbReference type="ChEBI" id="CHEBI:30616"/>
        <dbReference type="ChEBI" id="CHEBI:61977"/>
        <dbReference type="ChEBI" id="CHEBI:456216"/>
        <dbReference type="EC" id="2.7.11.1"/>
    </reaction>
</comment>
<dbReference type="AlphaFoldDB" id="A0A485KXS5"/>
<dbReference type="Pfam" id="PF00069">
    <property type="entry name" value="Pkinase"/>
    <property type="match status" value="1"/>
</dbReference>
<proteinExistence type="predicted"/>
<dbReference type="PANTHER" id="PTHR44899:SF10">
    <property type="entry name" value="NIMA-RELATED KINASE 2"/>
    <property type="match status" value="1"/>
</dbReference>
<evidence type="ECO:0000256" key="1">
    <source>
        <dbReference type="ARBA" id="ARBA00012513"/>
    </source>
</evidence>
<dbReference type="GO" id="GO:0004674">
    <property type="term" value="F:protein serine/threonine kinase activity"/>
    <property type="evidence" value="ECO:0007669"/>
    <property type="project" value="UniProtKB-KW"/>
</dbReference>
<feature type="domain" description="Protein kinase" evidence="11">
    <location>
        <begin position="503"/>
        <end position="815"/>
    </location>
</feature>
<dbReference type="PROSITE" id="PS50011">
    <property type="entry name" value="PROTEIN_KINASE_DOM"/>
    <property type="match status" value="1"/>
</dbReference>
<keyword evidence="4" id="KW-0808">Transferase</keyword>
<dbReference type="GO" id="GO:0051301">
    <property type="term" value="P:cell division"/>
    <property type="evidence" value="ECO:0007669"/>
    <property type="project" value="UniProtKB-KW"/>
</dbReference>
<dbReference type="CDD" id="cd08217">
    <property type="entry name" value="STKc_Nek2"/>
    <property type="match status" value="1"/>
</dbReference>
<dbReference type="OrthoDB" id="248923at2759"/>
<dbReference type="FunFam" id="3.30.200.20:FF:000151">
    <property type="entry name" value="G2-specific protein kinase nimA"/>
    <property type="match status" value="1"/>
</dbReference>
<dbReference type="GO" id="GO:0000278">
    <property type="term" value="P:mitotic cell cycle"/>
    <property type="evidence" value="ECO:0007669"/>
    <property type="project" value="UniProtKB-ARBA"/>
</dbReference>
<reference evidence="13 14" key="1">
    <citation type="submission" date="2019-03" db="EMBL/GenBank/DDBJ databases">
        <authorList>
            <person name="Gaulin E."/>
            <person name="Dumas B."/>
        </authorList>
    </citation>
    <scope>NUCLEOTIDE SEQUENCE [LARGE SCALE GENOMIC DNA]</scope>
    <source>
        <strain evidence="13">CBS 568.67</strain>
    </source>
</reference>
<dbReference type="InterPro" id="IPR000719">
    <property type="entry name" value="Prot_kinase_dom"/>
</dbReference>
<dbReference type="Gene3D" id="3.30.200.20">
    <property type="entry name" value="Phosphorylase Kinase, domain 1"/>
    <property type="match status" value="1"/>
</dbReference>
<evidence type="ECO:0000256" key="2">
    <source>
        <dbReference type="ARBA" id="ARBA00022527"/>
    </source>
</evidence>
<organism evidence="13 14">
    <name type="scientific">Aphanomyces stellatus</name>
    <dbReference type="NCBI Taxonomy" id="120398"/>
    <lineage>
        <taxon>Eukaryota</taxon>
        <taxon>Sar</taxon>
        <taxon>Stramenopiles</taxon>
        <taxon>Oomycota</taxon>
        <taxon>Saprolegniomycetes</taxon>
        <taxon>Saprolegniales</taxon>
        <taxon>Verrucalvaceae</taxon>
        <taxon>Aphanomyces</taxon>
    </lineage>
</organism>
<evidence type="ECO:0000256" key="3">
    <source>
        <dbReference type="ARBA" id="ARBA00022618"/>
    </source>
</evidence>
<dbReference type="EC" id="2.7.11.1" evidence="1"/>
<evidence type="ECO:0000256" key="8">
    <source>
        <dbReference type="ARBA" id="ARBA00023306"/>
    </source>
</evidence>
<keyword evidence="7" id="KW-0067">ATP-binding</keyword>
<protein>
    <recommendedName>
        <fullName evidence="1">non-specific serine/threonine protein kinase</fullName>
        <ecNumber evidence="1">2.7.11.1</ecNumber>
    </recommendedName>
</protein>
<comment type="catalytic activity">
    <reaction evidence="10">
        <text>L-seryl-[protein] + ATP = O-phospho-L-seryl-[protein] + ADP + H(+)</text>
        <dbReference type="Rhea" id="RHEA:17989"/>
        <dbReference type="Rhea" id="RHEA-COMP:9863"/>
        <dbReference type="Rhea" id="RHEA-COMP:11604"/>
        <dbReference type="ChEBI" id="CHEBI:15378"/>
        <dbReference type="ChEBI" id="CHEBI:29999"/>
        <dbReference type="ChEBI" id="CHEBI:30616"/>
        <dbReference type="ChEBI" id="CHEBI:83421"/>
        <dbReference type="ChEBI" id="CHEBI:456216"/>
        <dbReference type="EC" id="2.7.11.1"/>
    </reaction>
</comment>
<evidence type="ECO:0000256" key="9">
    <source>
        <dbReference type="ARBA" id="ARBA00047899"/>
    </source>
</evidence>
<dbReference type="PANTHER" id="PTHR44899">
    <property type="entry name" value="CAMK FAMILY PROTEIN KINASE"/>
    <property type="match status" value="1"/>
</dbReference>
<dbReference type="EMBL" id="CAADRA010005465">
    <property type="protein sequence ID" value="VFT90142.1"/>
    <property type="molecule type" value="Genomic_DNA"/>
</dbReference>
<dbReference type="InterPro" id="IPR011009">
    <property type="entry name" value="Kinase-like_dom_sf"/>
</dbReference>
<evidence type="ECO:0000313" key="12">
    <source>
        <dbReference type="EMBL" id="KAF0695911.1"/>
    </source>
</evidence>
<dbReference type="GO" id="GO:0007059">
    <property type="term" value="P:chromosome segregation"/>
    <property type="evidence" value="ECO:0007669"/>
    <property type="project" value="UniProtKB-ARBA"/>
</dbReference>
<keyword evidence="3" id="KW-0132">Cell division</keyword>
<keyword evidence="6" id="KW-0418">Kinase</keyword>
<evidence type="ECO:0000313" key="13">
    <source>
        <dbReference type="EMBL" id="VFT90142.1"/>
    </source>
</evidence>
<evidence type="ECO:0000256" key="10">
    <source>
        <dbReference type="ARBA" id="ARBA00048679"/>
    </source>
</evidence>
<accession>A0A485KXS5</accession>
<dbReference type="SUPFAM" id="SSF56112">
    <property type="entry name" value="Protein kinase-like (PK-like)"/>
    <property type="match status" value="1"/>
</dbReference>
<evidence type="ECO:0000256" key="5">
    <source>
        <dbReference type="ARBA" id="ARBA00022741"/>
    </source>
</evidence>
<dbReference type="InterPro" id="IPR011992">
    <property type="entry name" value="EF-hand-dom_pair"/>
</dbReference>
<dbReference type="EMBL" id="VJMH01005444">
    <property type="protein sequence ID" value="KAF0695911.1"/>
    <property type="molecule type" value="Genomic_DNA"/>
</dbReference>
<dbReference type="SMART" id="SM00220">
    <property type="entry name" value="S_TKc"/>
    <property type="match status" value="1"/>
</dbReference>
<dbReference type="GO" id="GO:0005524">
    <property type="term" value="F:ATP binding"/>
    <property type="evidence" value="ECO:0007669"/>
    <property type="project" value="UniProtKB-KW"/>
</dbReference>